<evidence type="ECO:0000256" key="2">
    <source>
        <dbReference type="ARBA" id="ARBA00022448"/>
    </source>
</evidence>
<gene>
    <name evidence="5" type="ORF">ACFOPI_17530</name>
</gene>
<protein>
    <submittedName>
        <fullName evidence="5">TRAP transporter substrate-binding protein</fullName>
    </submittedName>
</protein>
<evidence type="ECO:0000313" key="5">
    <source>
        <dbReference type="EMBL" id="MFC3685409.1"/>
    </source>
</evidence>
<evidence type="ECO:0000256" key="1">
    <source>
        <dbReference type="ARBA" id="ARBA00009023"/>
    </source>
</evidence>
<reference evidence="6" key="1">
    <citation type="journal article" date="2019" name="Int. J. Syst. Evol. Microbiol.">
        <title>The Global Catalogue of Microorganisms (GCM) 10K type strain sequencing project: providing services to taxonomists for standard genome sequencing and annotation.</title>
        <authorList>
            <consortium name="The Broad Institute Genomics Platform"/>
            <consortium name="The Broad Institute Genome Sequencing Center for Infectious Disease"/>
            <person name="Wu L."/>
            <person name="Ma J."/>
        </authorList>
    </citation>
    <scope>NUCLEOTIDE SEQUENCE [LARGE SCALE GENOMIC DNA]</scope>
    <source>
        <strain evidence="6">KCTC 42501</strain>
    </source>
</reference>
<evidence type="ECO:0000256" key="3">
    <source>
        <dbReference type="ARBA" id="ARBA00022729"/>
    </source>
</evidence>
<dbReference type="PANTHER" id="PTHR33376:SF7">
    <property type="entry name" value="C4-DICARBOXYLATE-BINDING PROTEIN DCTB"/>
    <property type="match status" value="1"/>
</dbReference>
<dbReference type="InterPro" id="IPR038404">
    <property type="entry name" value="TRAP_DctP_sf"/>
</dbReference>
<keyword evidence="6" id="KW-1185">Reference proteome</keyword>
<comment type="similarity">
    <text evidence="1">Belongs to the bacterial solute-binding protein 7 family.</text>
</comment>
<evidence type="ECO:0000256" key="4">
    <source>
        <dbReference type="SAM" id="SignalP"/>
    </source>
</evidence>
<keyword evidence="3 4" id="KW-0732">Signal</keyword>
<dbReference type="InterPro" id="IPR018389">
    <property type="entry name" value="DctP_fam"/>
</dbReference>
<name>A0ABV7W6F8_9BURK</name>
<dbReference type="PIRSF" id="PIRSF006470">
    <property type="entry name" value="DctB"/>
    <property type="match status" value="1"/>
</dbReference>
<comment type="caution">
    <text evidence="5">The sequence shown here is derived from an EMBL/GenBank/DDBJ whole genome shotgun (WGS) entry which is preliminary data.</text>
</comment>
<dbReference type="CDD" id="cd13679">
    <property type="entry name" value="PBP2_TRAP_YiaO_like"/>
    <property type="match status" value="1"/>
</dbReference>
<dbReference type="PANTHER" id="PTHR33376">
    <property type="match status" value="1"/>
</dbReference>
<organism evidence="5 6">
    <name type="scientific">Hydrogenophaga luteola</name>
    <dbReference type="NCBI Taxonomy" id="1591122"/>
    <lineage>
        <taxon>Bacteria</taxon>
        <taxon>Pseudomonadati</taxon>
        <taxon>Pseudomonadota</taxon>
        <taxon>Betaproteobacteria</taxon>
        <taxon>Burkholderiales</taxon>
        <taxon>Comamonadaceae</taxon>
        <taxon>Hydrogenophaga</taxon>
    </lineage>
</organism>
<feature type="signal peptide" evidence="4">
    <location>
        <begin position="1"/>
        <end position="22"/>
    </location>
</feature>
<evidence type="ECO:0000313" key="6">
    <source>
        <dbReference type="Proteomes" id="UP001595729"/>
    </source>
</evidence>
<dbReference type="InterPro" id="IPR004682">
    <property type="entry name" value="TRAP_DctP"/>
</dbReference>
<dbReference type="Pfam" id="PF03480">
    <property type="entry name" value="DctP"/>
    <property type="match status" value="1"/>
</dbReference>
<dbReference type="Proteomes" id="UP001595729">
    <property type="component" value="Unassembled WGS sequence"/>
</dbReference>
<sequence length="335" mass="36575">MKLPLTLIVAAAALLAGGAAMAQDIQERTIRFGHLNNTDHPTSTGVKKFAELVAARSGGKIKVQEYPSSQLGNELQQQAALQGGVQEMLVASTTSLAGVVKEFGVFDFPFLFGNARQADAMVDGPLGKLLGGKLAEKGVVVLGFFDLGFRNVTNGKRPVTKPEDLDGLKLRVIPNPVFLETFKTFKANPIPMPFAELYGALENKTVDGQENPFSVILSSKFYEVNKYVSATNHVYATNPVQISKRFWDKLSPAEQKLLQDAAIEAQNYQRVVSREAAAKAVGELKAKGMLYNEIAPAELERMRTAVRPVYDKFAAAYDPAVMSLFKSELERVSKF</sequence>
<dbReference type="NCBIfam" id="TIGR00787">
    <property type="entry name" value="dctP"/>
    <property type="match status" value="1"/>
</dbReference>
<dbReference type="NCBIfam" id="NF037995">
    <property type="entry name" value="TRAP_S1"/>
    <property type="match status" value="1"/>
</dbReference>
<feature type="chain" id="PRO_5046045069" evidence="4">
    <location>
        <begin position="23"/>
        <end position="335"/>
    </location>
</feature>
<dbReference type="EMBL" id="JBHRXX010000007">
    <property type="protein sequence ID" value="MFC3685409.1"/>
    <property type="molecule type" value="Genomic_DNA"/>
</dbReference>
<accession>A0ABV7W6F8</accession>
<dbReference type="RefSeq" id="WP_382176575.1">
    <property type="nucleotide sequence ID" value="NZ_JBHRXX010000007.1"/>
</dbReference>
<dbReference type="Gene3D" id="3.40.190.170">
    <property type="entry name" value="Bacterial extracellular solute-binding protein, family 7"/>
    <property type="match status" value="1"/>
</dbReference>
<proteinExistence type="inferred from homology"/>
<keyword evidence="2" id="KW-0813">Transport</keyword>